<dbReference type="PANTHER" id="PTHR39599:SF2">
    <property type="entry name" value="ANCHORED PROTEIN, PUTATIVE (AFU_ORTHOLOGUE AFUA_1G09650)-RELATED"/>
    <property type="match status" value="1"/>
</dbReference>
<dbReference type="EMBL" id="BDHI01000014">
    <property type="protein sequence ID" value="GCB22413.1"/>
    <property type="molecule type" value="Genomic_DNA"/>
</dbReference>
<evidence type="ECO:0000256" key="2">
    <source>
        <dbReference type="SAM" id="SignalP"/>
    </source>
</evidence>
<gene>
    <name evidence="3" type="ORF">AAWM_05298</name>
</gene>
<feature type="chain" id="PRO_5019262048" description="GPI anchored protein" evidence="2">
    <location>
        <begin position="22"/>
        <end position="462"/>
    </location>
</feature>
<proteinExistence type="predicted"/>
<evidence type="ECO:0000313" key="3">
    <source>
        <dbReference type="EMBL" id="GCB22413.1"/>
    </source>
</evidence>
<dbReference type="STRING" id="105351.A0A401KSY5"/>
<evidence type="ECO:0008006" key="5">
    <source>
        <dbReference type="Google" id="ProtNLM"/>
    </source>
</evidence>
<feature type="signal peptide" evidence="2">
    <location>
        <begin position="1"/>
        <end position="21"/>
    </location>
</feature>
<keyword evidence="2" id="KW-0732">Signal</keyword>
<keyword evidence="4" id="KW-1185">Reference proteome</keyword>
<feature type="compositionally biased region" description="Low complexity" evidence="1">
    <location>
        <begin position="260"/>
        <end position="276"/>
    </location>
</feature>
<sequence>MLSIPLLACILGLSVAGQASASNVSISNDSQDTDSIIQHNALIESYLSQKSVRGVHKMTDDEGEKFYLDYWLFDEAYTAGNTSNANGSLSQTQPYNLDTTEKVDFQPRSYPFRPSYPSDLEVERRGWSEHFSPLLRREFKCPSGTYGCSSIDRPESCCSTGDTCVLVKDTGSGDVGCCPKGETCSGTIGSCQDGYSSCSSSLGGGCCIPGYECVTGGCMRVFTITVTVSSTVMLSTSTHTIPKTTATQTTGDLVPPSRPTTVSTATNSKTTTTTSTASVCPTGFYACSAVYNGGCCRTGRDCDTTSCPATPSTTFTSDGVTIVVPVATTTASTTTSSPGRCATGWFSCAQSVGGGCCPSGYQCGSSCTAVSTATETVAKEQATSGSDQLRQQWGMMGMDHASMHSEMLMGNDNGNDNEAMNAVAGISKRQKPRGAARGAVFYPIGRRPGESPTLSDCGLLPR</sequence>
<organism evidence="3 4">
    <name type="scientific">Aspergillus awamori</name>
    <name type="common">Black koji mold</name>
    <dbReference type="NCBI Taxonomy" id="105351"/>
    <lineage>
        <taxon>Eukaryota</taxon>
        <taxon>Fungi</taxon>
        <taxon>Dikarya</taxon>
        <taxon>Ascomycota</taxon>
        <taxon>Pezizomycotina</taxon>
        <taxon>Eurotiomycetes</taxon>
        <taxon>Eurotiomycetidae</taxon>
        <taxon>Eurotiales</taxon>
        <taxon>Aspergillaceae</taxon>
        <taxon>Aspergillus</taxon>
    </lineage>
</organism>
<feature type="region of interest" description="Disordered" evidence="1">
    <location>
        <begin position="243"/>
        <end position="276"/>
    </location>
</feature>
<comment type="caution">
    <text evidence="3">The sequence shown here is derived from an EMBL/GenBank/DDBJ whole genome shotgun (WGS) entry which is preliminary data.</text>
</comment>
<reference evidence="3 4" key="1">
    <citation type="submission" date="2016-09" db="EMBL/GenBank/DDBJ databases">
        <title>Aspergillus awamori IFM 58123T.</title>
        <authorList>
            <person name="Kusuya Y."/>
            <person name="Shimizu M."/>
            <person name="Takahashi H."/>
            <person name="Yaguchi T."/>
        </authorList>
    </citation>
    <scope>NUCLEOTIDE SEQUENCE [LARGE SCALE GENOMIC DNA]</scope>
    <source>
        <strain evidence="3 4">IFM 58123</strain>
    </source>
</reference>
<dbReference type="AlphaFoldDB" id="A0A401KSY5"/>
<accession>A0A401KSY5</accession>
<protein>
    <recommendedName>
        <fullName evidence="5">GPI anchored protein</fullName>
    </recommendedName>
</protein>
<dbReference type="PANTHER" id="PTHR39599">
    <property type="entry name" value="GPI-ANCHORED PROTEIN (EUROFUNG)-RELATED-RELATED"/>
    <property type="match status" value="1"/>
</dbReference>
<name>A0A401KSY5_ASPAW</name>
<evidence type="ECO:0000313" key="4">
    <source>
        <dbReference type="Proteomes" id="UP000286921"/>
    </source>
</evidence>
<dbReference type="Proteomes" id="UP000286921">
    <property type="component" value="Unassembled WGS sequence"/>
</dbReference>
<evidence type="ECO:0000256" key="1">
    <source>
        <dbReference type="SAM" id="MobiDB-lite"/>
    </source>
</evidence>